<dbReference type="InterPro" id="IPR036059">
    <property type="entry name" value="TldD/PmbA_sf"/>
</dbReference>
<dbReference type="RefSeq" id="WP_306886608.1">
    <property type="nucleotide sequence ID" value="NZ_JAUSUL010000003.1"/>
</dbReference>
<evidence type="ECO:0000259" key="2">
    <source>
        <dbReference type="Pfam" id="PF01523"/>
    </source>
</evidence>
<feature type="domain" description="Metalloprotease TldD/E N-terminal" evidence="2">
    <location>
        <begin position="29"/>
        <end position="91"/>
    </location>
</feature>
<comment type="caution">
    <text evidence="5">The sequence shown here is derived from an EMBL/GenBank/DDBJ whole genome shotgun (WGS) entry which is preliminary data.</text>
</comment>
<dbReference type="InterPro" id="IPR002510">
    <property type="entry name" value="Metalloprtase-TldD/E_N"/>
</dbReference>
<organism evidence="5 6">
    <name type="scientific">Amorphus orientalis</name>
    <dbReference type="NCBI Taxonomy" id="649198"/>
    <lineage>
        <taxon>Bacteria</taxon>
        <taxon>Pseudomonadati</taxon>
        <taxon>Pseudomonadota</taxon>
        <taxon>Alphaproteobacteria</taxon>
        <taxon>Hyphomicrobiales</taxon>
        <taxon>Amorphaceae</taxon>
        <taxon>Amorphus</taxon>
    </lineage>
</organism>
<dbReference type="AlphaFoldDB" id="A0AAE3VRB7"/>
<dbReference type="PANTHER" id="PTHR43421:SF1">
    <property type="entry name" value="METALLOPROTEASE PMBA"/>
    <property type="match status" value="1"/>
</dbReference>
<keyword evidence="6" id="KW-1185">Reference proteome</keyword>
<accession>A0AAE3VRB7</accession>
<proteinExistence type="inferred from homology"/>
<dbReference type="SUPFAM" id="SSF111283">
    <property type="entry name" value="Putative modulator of DNA gyrase, PmbA/TldD"/>
    <property type="match status" value="1"/>
</dbReference>
<dbReference type="Pfam" id="PF19289">
    <property type="entry name" value="PmbA_TldD_3rd"/>
    <property type="match status" value="1"/>
</dbReference>
<dbReference type="GO" id="GO:0006508">
    <property type="term" value="P:proteolysis"/>
    <property type="evidence" value="ECO:0007669"/>
    <property type="project" value="InterPro"/>
</dbReference>
<evidence type="ECO:0000313" key="6">
    <source>
        <dbReference type="Proteomes" id="UP001229244"/>
    </source>
</evidence>
<feature type="domain" description="Metalloprotease TldD/E central" evidence="4">
    <location>
        <begin position="128"/>
        <end position="224"/>
    </location>
</feature>
<protein>
    <submittedName>
        <fullName evidence="5">PmbA protein</fullName>
    </submittedName>
</protein>
<sequence>MTDQTDLSQLADCAERLVAAARSAGADAADAVVVHGTALSVDVREGKVEETERSESADLGLRVFVGRRSAVVSANMTEDPGTLADRAVAMAKVAPEDPFAGLADRDRLGQSEAALDLEDAVFPDADVLTSAAHRVEAAMLDVAGVTRSGGASASASSGGVVLVTSDGFSGGYRVTRHGRGASAIAGDGTRMERDYWSEGRVHLADMPEDDWIGARAGERAVRRLEPEKITTRKGSVVFEPRIASSLVGHLLGAINAAAVARKTSFLQSKMGEKIFADGVTITDDPFRPRGLASRPFDGEGIAGGPLELVENGVLKSWLLDSASARELGLESNGRARRGVGAPSPGPTNVTLAAGQMSREELLREIGDGLFVTELIGQGVNLVTGDYSRGAAGFWIEAGEIAYPVSEITIAGNLGDMFLNMIVADDLEENRVVNTPTIAIKGMTIAGR</sequence>
<dbReference type="Pfam" id="PF01523">
    <property type="entry name" value="PmbA_TldD_1st"/>
    <property type="match status" value="1"/>
</dbReference>
<comment type="similarity">
    <text evidence="1">Belongs to the peptidase U62 family.</text>
</comment>
<evidence type="ECO:0000259" key="3">
    <source>
        <dbReference type="Pfam" id="PF19289"/>
    </source>
</evidence>
<dbReference type="InterPro" id="IPR045570">
    <property type="entry name" value="Metalloprtase-TldD/E_cen_dom"/>
</dbReference>
<evidence type="ECO:0000256" key="1">
    <source>
        <dbReference type="ARBA" id="ARBA00005836"/>
    </source>
</evidence>
<evidence type="ECO:0000259" key="4">
    <source>
        <dbReference type="Pfam" id="PF19290"/>
    </source>
</evidence>
<dbReference type="EMBL" id="JAUSUL010000003">
    <property type="protein sequence ID" value="MDQ0316726.1"/>
    <property type="molecule type" value="Genomic_DNA"/>
</dbReference>
<name>A0AAE3VRB7_9HYPH</name>
<gene>
    <name evidence="5" type="ORF">J2S73_003202</name>
</gene>
<feature type="domain" description="Metalloprotease TldD/E C-terminal" evidence="3">
    <location>
        <begin position="232"/>
        <end position="446"/>
    </location>
</feature>
<dbReference type="PANTHER" id="PTHR43421">
    <property type="entry name" value="METALLOPROTEASE PMBA"/>
    <property type="match status" value="1"/>
</dbReference>
<dbReference type="GO" id="GO:0005829">
    <property type="term" value="C:cytosol"/>
    <property type="evidence" value="ECO:0007669"/>
    <property type="project" value="TreeGrafter"/>
</dbReference>
<reference evidence="5" key="1">
    <citation type="submission" date="2023-07" db="EMBL/GenBank/DDBJ databases">
        <title>Genomic Encyclopedia of Type Strains, Phase IV (KMG-IV): sequencing the most valuable type-strain genomes for metagenomic binning, comparative biology and taxonomic classification.</title>
        <authorList>
            <person name="Goeker M."/>
        </authorList>
    </citation>
    <scope>NUCLEOTIDE SEQUENCE</scope>
    <source>
        <strain evidence="5">DSM 21202</strain>
    </source>
</reference>
<dbReference type="Gene3D" id="3.30.2290.10">
    <property type="entry name" value="PmbA/TldD superfamily"/>
    <property type="match status" value="1"/>
</dbReference>
<dbReference type="Proteomes" id="UP001229244">
    <property type="component" value="Unassembled WGS sequence"/>
</dbReference>
<evidence type="ECO:0000313" key="5">
    <source>
        <dbReference type="EMBL" id="MDQ0316726.1"/>
    </source>
</evidence>
<dbReference type="InterPro" id="IPR045569">
    <property type="entry name" value="Metalloprtase-TldD/E_C"/>
</dbReference>
<dbReference type="InterPro" id="IPR035068">
    <property type="entry name" value="TldD/PmbA_N"/>
</dbReference>
<dbReference type="GO" id="GO:0008237">
    <property type="term" value="F:metallopeptidase activity"/>
    <property type="evidence" value="ECO:0007669"/>
    <property type="project" value="InterPro"/>
</dbReference>
<dbReference type="InterPro" id="IPR047657">
    <property type="entry name" value="PmbA"/>
</dbReference>
<dbReference type="Pfam" id="PF19290">
    <property type="entry name" value="PmbA_TldD_2nd"/>
    <property type="match status" value="1"/>
</dbReference>